<dbReference type="EMBL" id="VOCK01000257">
    <property type="protein sequence ID" value="TWQ44028.1"/>
    <property type="molecule type" value="Genomic_DNA"/>
</dbReference>
<evidence type="ECO:0000313" key="2">
    <source>
        <dbReference type="EMBL" id="TWQ44028.1"/>
    </source>
</evidence>
<evidence type="ECO:0008006" key="4">
    <source>
        <dbReference type="Google" id="ProtNLM"/>
    </source>
</evidence>
<reference evidence="3" key="1">
    <citation type="journal article" date="2020" name="Phytopathology">
        <title>Genomic acquisitions in emerging populations of Xanthomonas vasicola pv. vasculorum infecting corn in the U.S. and Argentina.</title>
        <authorList>
            <person name="Perez-Quintero A.L."/>
        </authorList>
    </citation>
    <scope>NUCLEOTIDE SEQUENCE [LARGE SCALE GENOMIC DNA]</scope>
    <source>
        <strain evidence="3">Xvh-L</strain>
    </source>
</reference>
<name>A0ABD7S2E7_XANVA</name>
<feature type="transmembrane region" description="Helical" evidence="1">
    <location>
        <begin position="63"/>
        <end position="83"/>
    </location>
</feature>
<keyword evidence="1" id="KW-1133">Transmembrane helix</keyword>
<sequence>MLRKVLLRASVLMLALSSIVACVTALALWYYSRLVGPCPTGTVPNSDPVNCYYRVEWMPDRPAAAVVFFAGASFCLLASWVSFQFKKTG</sequence>
<gene>
    <name evidence="2" type="ORF">FQK01_24960</name>
</gene>
<dbReference type="AlphaFoldDB" id="A0ABD7S2E7"/>
<keyword evidence="3" id="KW-1185">Reference proteome</keyword>
<comment type="caution">
    <text evidence="2">The sequence shown here is derived from an EMBL/GenBank/DDBJ whole genome shotgun (WGS) entry which is preliminary data.</text>
</comment>
<protein>
    <recommendedName>
        <fullName evidence="4">Transmembrane protein</fullName>
    </recommendedName>
</protein>
<evidence type="ECO:0000256" key="1">
    <source>
        <dbReference type="SAM" id="Phobius"/>
    </source>
</evidence>
<dbReference type="RefSeq" id="WP_039432087.1">
    <property type="nucleotide sequence ID" value="NZ_JAUPCI020000002.1"/>
</dbReference>
<accession>A0ABD7S2E7</accession>
<proteinExistence type="predicted"/>
<dbReference type="PROSITE" id="PS51257">
    <property type="entry name" value="PROKAR_LIPOPROTEIN"/>
    <property type="match status" value="1"/>
</dbReference>
<keyword evidence="1" id="KW-0472">Membrane</keyword>
<feature type="transmembrane region" description="Helical" evidence="1">
    <location>
        <begin position="12"/>
        <end position="31"/>
    </location>
</feature>
<organism evidence="2 3">
    <name type="scientific">Xanthomonas vasicola</name>
    <dbReference type="NCBI Taxonomy" id="56459"/>
    <lineage>
        <taxon>Bacteria</taxon>
        <taxon>Pseudomonadati</taxon>
        <taxon>Pseudomonadota</taxon>
        <taxon>Gammaproteobacteria</taxon>
        <taxon>Lysobacterales</taxon>
        <taxon>Lysobacteraceae</taxon>
        <taxon>Xanthomonas</taxon>
    </lineage>
</organism>
<evidence type="ECO:0000313" key="3">
    <source>
        <dbReference type="Proteomes" id="UP000320455"/>
    </source>
</evidence>
<keyword evidence="1" id="KW-0812">Transmembrane</keyword>
<dbReference type="Proteomes" id="UP000320455">
    <property type="component" value="Unassembled WGS sequence"/>
</dbReference>